<evidence type="ECO:0000256" key="1">
    <source>
        <dbReference type="SAM" id="Phobius"/>
    </source>
</evidence>
<organism evidence="2 3">
    <name type="scientific">Ferviditalea candida</name>
    <dbReference type="NCBI Taxonomy" id="3108399"/>
    <lineage>
        <taxon>Bacteria</taxon>
        <taxon>Bacillati</taxon>
        <taxon>Bacillota</taxon>
        <taxon>Bacilli</taxon>
        <taxon>Bacillales</taxon>
        <taxon>Paenibacillaceae</taxon>
        <taxon>Ferviditalea</taxon>
    </lineage>
</organism>
<evidence type="ECO:0000313" key="2">
    <source>
        <dbReference type="EMBL" id="MEB3101695.1"/>
    </source>
</evidence>
<accession>A0ABU5ZGS0</accession>
<comment type="caution">
    <text evidence="2">The sequence shown here is derived from an EMBL/GenBank/DDBJ whole genome shotgun (WGS) entry which is preliminary data.</text>
</comment>
<keyword evidence="1" id="KW-0472">Membrane</keyword>
<proteinExistence type="predicted"/>
<gene>
    <name evidence="2" type="ORF">VF724_08470</name>
</gene>
<dbReference type="Proteomes" id="UP001310386">
    <property type="component" value="Unassembled WGS sequence"/>
</dbReference>
<keyword evidence="1" id="KW-1133">Transmembrane helix</keyword>
<protein>
    <submittedName>
        <fullName evidence="2">FeoB-associated Cys-rich membrane protein</fullName>
    </submittedName>
</protein>
<dbReference type="EMBL" id="JAYJLD010000009">
    <property type="protein sequence ID" value="MEB3101695.1"/>
    <property type="molecule type" value="Genomic_DNA"/>
</dbReference>
<sequence>MFINGLMALLIFGYAGWTLYRFVKKSRQGQCATCSIQKTCQTKCSGTACGPSCFGVNMQSHASKD</sequence>
<feature type="transmembrane region" description="Helical" evidence="1">
    <location>
        <begin position="6"/>
        <end position="23"/>
    </location>
</feature>
<keyword evidence="1" id="KW-0812">Transmembrane</keyword>
<keyword evidence="3" id="KW-1185">Reference proteome</keyword>
<reference evidence="2" key="1">
    <citation type="submission" date="2023-12" db="EMBL/GenBank/DDBJ databases">
        <title>Fervidustalea candida gen. nov., sp. nov., a novel member of the family Paenibacillaceae isolated from a geothermal area.</title>
        <authorList>
            <person name="Li W.-J."/>
            <person name="Jiao J.-Y."/>
            <person name="Chen Y."/>
        </authorList>
    </citation>
    <scope>NUCLEOTIDE SEQUENCE</scope>
    <source>
        <strain evidence="2">SYSU GA230002</strain>
    </source>
</reference>
<evidence type="ECO:0000313" key="3">
    <source>
        <dbReference type="Proteomes" id="UP001310386"/>
    </source>
</evidence>
<name>A0ABU5ZGS0_9BACL</name>